<feature type="signal peptide" evidence="1">
    <location>
        <begin position="1"/>
        <end position="24"/>
    </location>
</feature>
<accession>A0ABY8JKW6</accession>
<protein>
    <submittedName>
        <fullName evidence="2">Uncharacterized protein</fullName>
    </submittedName>
</protein>
<evidence type="ECO:0000313" key="3">
    <source>
        <dbReference type="Proteomes" id="UP001221546"/>
    </source>
</evidence>
<keyword evidence="1" id="KW-0732">Signal</keyword>
<evidence type="ECO:0000313" key="2">
    <source>
        <dbReference type="EMBL" id="WFU66279.1"/>
    </source>
</evidence>
<name>A0ABY8JKW6_9BRAD</name>
<sequence>MKQALLVVALAAAAWTGAPLAVQAQEGVDKAAAAAFHNRMFAGPPGAKAYACFVRRYDANHLAQHPKQKVSAMKLLVSAEDAPEDKATNYSFRLGVAYRHRPGNFDSSGYCHEIRFECGVDCEGGGITVALSKDNKSAIAPLGRIMVWNRNKPDDDAGEALFAGADDKIFRVDRADLGECAELVTDRKELAALRHK</sequence>
<dbReference type="Proteomes" id="UP001221546">
    <property type="component" value="Chromosome"/>
</dbReference>
<keyword evidence="3" id="KW-1185">Reference proteome</keyword>
<gene>
    <name evidence="2" type="ORF">QA636_12525</name>
</gene>
<proteinExistence type="predicted"/>
<evidence type="ECO:0000256" key="1">
    <source>
        <dbReference type="SAM" id="SignalP"/>
    </source>
</evidence>
<reference evidence="2 3" key="1">
    <citation type="submission" date="2023-04" db="EMBL/GenBank/DDBJ databases">
        <title>Australian commercial rhizobial inoculants.</title>
        <authorList>
            <person name="Kohlmeier M.G."/>
            <person name="O'Hara G.W."/>
            <person name="Colombi E."/>
            <person name="Ramsay J.P."/>
            <person name="Terpolilli J."/>
        </authorList>
    </citation>
    <scope>NUCLEOTIDE SEQUENCE [LARGE SCALE GENOMIC DNA]</scope>
    <source>
        <strain evidence="2 3">CB627</strain>
    </source>
</reference>
<dbReference type="EMBL" id="CP121646">
    <property type="protein sequence ID" value="WFU66279.1"/>
    <property type="molecule type" value="Genomic_DNA"/>
</dbReference>
<dbReference type="RefSeq" id="WP_076824213.1">
    <property type="nucleotide sequence ID" value="NZ_CP121646.1"/>
</dbReference>
<organism evidence="2 3">
    <name type="scientific">Bradyrhizobium brasilense</name>
    <dbReference type="NCBI Taxonomy" id="1419277"/>
    <lineage>
        <taxon>Bacteria</taxon>
        <taxon>Pseudomonadati</taxon>
        <taxon>Pseudomonadota</taxon>
        <taxon>Alphaproteobacteria</taxon>
        <taxon>Hyphomicrobiales</taxon>
        <taxon>Nitrobacteraceae</taxon>
        <taxon>Bradyrhizobium</taxon>
    </lineage>
</organism>
<feature type="chain" id="PRO_5046920080" evidence="1">
    <location>
        <begin position="25"/>
        <end position="196"/>
    </location>
</feature>